<dbReference type="RefSeq" id="WP_096054719.1">
    <property type="nucleotide sequence ID" value="NZ_CP023344.1"/>
</dbReference>
<dbReference type="EMBL" id="CP023344">
    <property type="protein sequence ID" value="ATC63087.1"/>
    <property type="molecule type" value="Genomic_DNA"/>
</dbReference>
<gene>
    <name evidence="5" type="ORF">CMV30_03455</name>
</gene>
<reference evidence="5 6" key="1">
    <citation type="submission" date="2017-09" db="EMBL/GenBank/DDBJ databases">
        <title>Complete genome sequence of Verrucomicrobial strain HZ-65, isolated from freshwater.</title>
        <authorList>
            <person name="Choi A."/>
        </authorList>
    </citation>
    <scope>NUCLEOTIDE SEQUENCE [LARGE SCALE GENOMIC DNA]</scope>
    <source>
        <strain evidence="5 6">HZ-65</strain>
    </source>
</reference>
<name>A0A290Q465_9BACT</name>
<evidence type="ECO:0000256" key="3">
    <source>
        <dbReference type="SAM" id="SignalP"/>
    </source>
</evidence>
<dbReference type="InterPro" id="IPR008929">
    <property type="entry name" value="Chondroitin_lyas"/>
</dbReference>
<dbReference type="Pfam" id="PF05426">
    <property type="entry name" value="Alginate_lyase"/>
    <property type="match status" value="1"/>
</dbReference>
<dbReference type="Gene3D" id="1.50.10.100">
    <property type="entry name" value="Chondroitin AC/alginate lyase"/>
    <property type="match status" value="1"/>
</dbReference>
<dbReference type="AlphaFoldDB" id="A0A290Q465"/>
<dbReference type="KEGG" id="vbh:CMV30_03455"/>
<evidence type="ECO:0000256" key="2">
    <source>
        <dbReference type="ARBA" id="ARBA00023239"/>
    </source>
</evidence>
<dbReference type="InterPro" id="IPR008397">
    <property type="entry name" value="Alginate_lyase_dom"/>
</dbReference>
<protein>
    <submittedName>
        <fullName evidence="5">Alginate lyase</fullName>
    </submittedName>
</protein>
<evidence type="ECO:0000256" key="1">
    <source>
        <dbReference type="ARBA" id="ARBA00022729"/>
    </source>
</evidence>
<evidence type="ECO:0000259" key="4">
    <source>
        <dbReference type="Pfam" id="PF05426"/>
    </source>
</evidence>
<feature type="chain" id="PRO_5013035957" evidence="3">
    <location>
        <begin position="20"/>
        <end position="387"/>
    </location>
</feature>
<feature type="signal peptide" evidence="3">
    <location>
        <begin position="1"/>
        <end position="19"/>
    </location>
</feature>
<dbReference type="GO" id="GO:0016829">
    <property type="term" value="F:lyase activity"/>
    <property type="evidence" value="ECO:0007669"/>
    <property type="project" value="UniProtKB-KW"/>
</dbReference>
<sequence>MIRPLLLLSVLFSTFNAFAADEPCTVSLEASRVAAARAQLTSPGSPLQPSLQKLRRDADRLLKTPSASVLDKTKTADSGNKHDYFSLGPYWWPNPTKPDGLPYIRRDGHVNPESKTGTDSIAFARTCNAVRTLGLAYALTGHEPYAAKAAALTRAWFLDPATAMTPHLEYAQAVPGKNEVRGTGVLESRHLTALTDGLALLARSPSWPHSDQTALHDWLEKFYDWLIKSPNGLAEAAARNNHGSWYDVQAAHLALYLGRTNDARTIIQQALSKRIEHQIEPDGRQPLELARTKSLDYCIFNLEALAQLARLGRHVDIDLWTHTSADGRSMISALRFIAPYADPSKPWPKEDLKEADRSRITDLIRDYRRHHDDPTLPLSPAPAEFDF</sequence>
<evidence type="ECO:0000313" key="6">
    <source>
        <dbReference type="Proteomes" id="UP000217265"/>
    </source>
</evidence>
<dbReference type="OrthoDB" id="428577at2"/>
<keyword evidence="1 3" id="KW-0732">Signal</keyword>
<dbReference type="GO" id="GO:0042597">
    <property type="term" value="C:periplasmic space"/>
    <property type="evidence" value="ECO:0007669"/>
    <property type="project" value="InterPro"/>
</dbReference>
<feature type="domain" description="Alginate lyase" evidence="4">
    <location>
        <begin position="69"/>
        <end position="347"/>
    </location>
</feature>
<organism evidence="5 6">
    <name type="scientific">Nibricoccus aquaticus</name>
    <dbReference type="NCBI Taxonomy" id="2576891"/>
    <lineage>
        <taxon>Bacteria</taxon>
        <taxon>Pseudomonadati</taxon>
        <taxon>Verrucomicrobiota</taxon>
        <taxon>Opitutia</taxon>
        <taxon>Opitutales</taxon>
        <taxon>Opitutaceae</taxon>
        <taxon>Nibricoccus</taxon>
    </lineage>
</organism>
<keyword evidence="6" id="KW-1185">Reference proteome</keyword>
<dbReference type="Proteomes" id="UP000217265">
    <property type="component" value="Chromosome"/>
</dbReference>
<evidence type="ECO:0000313" key="5">
    <source>
        <dbReference type="EMBL" id="ATC63087.1"/>
    </source>
</evidence>
<proteinExistence type="predicted"/>
<dbReference type="SUPFAM" id="SSF48230">
    <property type="entry name" value="Chondroitin AC/alginate lyase"/>
    <property type="match status" value="1"/>
</dbReference>
<keyword evidence="2 5" id="KW-0456">Lyase</keyword>
<accession>A0A290Q465</accession>